<gene>
    <name evidence="11" type="primary">nadD</name>
    <name evidence="13" type="ORF">A3G33_11530</name>
</gene>
<evidence type="ECO:0000256" key="7">
    <source>
        <dbReference type="ARBA" id="ARBA00022741"/>
    </source>
</evidence>
<feature type="domain" description="Cytidyltransferase-like" evidence="12">
    <location>
        <begin position="5"/>
        <end position="163"/>
    </location>
</feature>
<evidence type="ECO:0000259" key="12">
    <source>
        <dbReference type="Pfam" id="PF01467"/>
    </source>
</evidence>
<evidence type="ECO:0000256" key="5">
    <source>
        <dbReference type="ARBA" id="ARBA00022679"/>
    </source>
</evidence>
<dbReference type="GO" id="GO:0004515">
    <property type="term" value="F:nicotinate-nucleotide adenylyltransferase activity"/>
    <property type="evidence" value="ECO:0007669"/>
    <property type="project" value="UniProtKB-UniRule"/>
</dbReference>
<evidence type="ECO:0000256" key="1">
    <source>
        <dbReference type="ARBA" id="ARBA00002324"/>
    </source>
</evidence>
<dbReference type="EC" id="2.7.7.18" evidence="11"/>
<evidence type="ECO:0000256" key="6">
    <source>
        <dbReference type="ARBA" id="ARBA00022695"/>
    </source>
</evidence>
<comment type="function">
    <text evidence="1 11">Catalyzes the reversible adenylation of nicotinate mononucleotide (NaMN) to nicotinic acid adenine dinucleotide (NaAD).</text>
</comment>
<dbReference type="Gene3D" id="3.40.50.620">
    <property type="entry name" value="HUPs"/>
    <property type="match status" value="1"/>
</dbReference>
<comment type="catalytic activity">
    <reaction evidence="10 11">
        <text>nicotinate beta-D-ribonucleotide + ATP + H(+) = deamido-NAD(+) + diphosphate</text>
        <dbReference type="Rhea" id="RHEA:22860"/>
        <dbReference type="ChEBI" id="CHEBI:15378"/>
        <dbReference type="ChEBI" id="CHEBI:30616"/>
        <dbReference type="ChEBI" id="CHEBI:33019"/>
        <dbReference type="ChEBI" id="CHEBI:57502"/>
        <dbReference type="ChEBI" id="CHEBI:58437"/>
        <dbReference type="EC" id="2.7.7.18"/>
    </reaction>
</comment>
<evidence type="ECO:0000256" key="11">
    <source>
        <dbReference type="HAMAP-Rule" id="MF_00244"/>
    </source>
</evidence>
<evidence type="ECO:0000256" key="8">
    <source>
        <dbReference type="ARBA" id="ARBA00022840"/>
    </source>
</evidence>
<organism evidence="13 14">
    <name type="scientific">Candidatus Danuiimicrobium aquiferis</name>
    <dbReference type="NCBI Taxonomy" id="1801832"/>
    <lineage>
        <taxon>Bacteria</taxon>
        <taxon>Pseudomonadati</taxon>
        <taxon>Candidatus Omnitrophota</taxon>
        <taxon>Candidatus Danuiimicrobium</taxon>
    </lineage>
</organism>
<comment type="caution">
    <text evidence="13">The sequence shown here is derived from an EMBL/GenBank/DDBJ whole genome shotgun (WGS) entry which is preliminary data.</text>
</comment>
<comment type="similarity">
    <text evidence="3 11">Belongs to the NadD family.</text>
</comment>
<protein>
    <recommendedName>
        <fullName evidence="11">Probable nicotinate-nucleotide adenylyltransferase</fullName>
        <ecNumber evidence="11">2.7.7.18</ecNumber>
    </recommendedName>
    <alternativeName>
        <fullName evidence="11">Deamido-NAD(+) diphosphorylase</fullName>
    </alternativeName>
    <alternativeName>
        <fullName evidence="11">Deamido-NAD(+) pyrophosphorylase</fullName>
    </alternativeName>
    <alternativeName>
        <fullName evidence="11">Nicotinate mononucleotide adenylyltransferase</fullName>
        <shortName evidence="11">NaMN adenylyltransferase</shortName>
    </alternativeName>
</protein>
<dbReference type="PANTHER" id="PTHR39321:SF3">
    <property type="entry name" value="PHOSPHOPANTETHEINE ADENYLYLTRANSFERASE"/>
    <property type="match status" value="1"/>
</dbReference>
<evidence type="ECO:0000256" key="4">
    <source>
        <dbReference type="ARBA" id="ARBA00022642"/>
    </source>
</evidence>
<sequence length="190" mass="22057">MKIGILGGTFDPIHKGHLALARSALELLKLDFLYFVPALNPPLKDCGNLTSDKQRIAMIELCISGEPRFKISDCEIKRGGVSYTVDTVRYFREQYPPSHELYFVTGGDWGQRLEKWKEIETIFKLCHFVVAKRPGYETKQMPREVEYLDFIPLKISSTHIRNRIKKKKIDDLHITKPVLDYIVKQKLYEA</sequence>
<evidence type="ECO:0000256" key="2">
    <source>
        <dbReference type="ARBA" id="ARBA00005019"/>
    </source>
</evidence>
<dbReference type="UniPathway" id="UPA00253">
    <property type="reaction ID" value="UER00332"/>
</dbReference>
<dbReference type="InterPro" id="IPR004821">
    <property type="entry name" value="Cyt_trans-like"/>
</dbReference>
<keyword evidence="5 11" id="KW-0808">Transferase</keyword>
<keyword evidence="4 11" id="KW-0662">Pyridine nucleotide biosynthesis</keyword>
<dbReference type="InterPro" id="IPR005248">
    <property type="entry name" value="NadD/NMNAT"/>
</dbReference>
<name>A0A1G1KRN4_9BACT</name>
<keyword evidence="9 11" id="KW-0520">NAD</keyword>
<evidence type="ECO:0000256" key="10">
    <source>
        <dbReference type="ARBA" id="ARBA00048721"/>
    </source>
</evidence>
<dbReference type="NCBIfam" id="NF000840">
    <property type="entry name" value="PRK00071.1-3"/>
    <property type="match status" value="1"/>
</dbReference>
<dbReference type="PANTHER" id="PTHR39321">
    <property type="entry name" value="NICOTINATE-NUCLEOTIDE ADENYLYLTRANSFERASE-RELATED"/>
    <property type="match status" value="1"/>
</dbReference>
<dbReference type="NCBIfam" id="TIGR00125">
    <property type="entry name" value="cyt_tran_rel"/>
    <property type="match status" value="1"/>
</dbReference>
<comment type="pathway">
    <text evidence="2 11">Cofactor biosynthesis; NAD(+) biosynthesis; deamido-NAD(+) from nicotinate D-ribonucleotide: step 1/1.</text>
</comment>
<proteinExistence type="inferred from homology"/>
<keyword evidence="6 11" id="KW-0548">Nucleotidyltransferase</keyword>
<dbReference type="Proteomes" id="UP000178187">
    <property type="component" value="Unassembled WGS sequence"/>
</dbReference>
<dbReference type="SUPFAM" id="SSF52374">
    <property type="entry name" value="Nucleotidylyl transferase"/>
    <property type="match status" value="1"/>
</dbReference>
<dbReference type="EMBL" id="MHFR01000060">
    <property type="protein sequence ID" value="OGW95620.1"/>
    <property type="molecule type" value="Genomic_DNA"/>
</dbReference>
<dbReference type="Pfam" id="PF01467">
    <property type="entry name" value="CTP_transf_like"/>
    <property type="match status" value="1"/>
</dbReference>
<accession>A0A1G1KRN4</accession>
<keyword evidence="7 11" id="KW-0547">Nucleotide-binding</keyword>
<dbReference type="GO" id="GO:0005524">
    <property type="term" value="F:ATP binding"/>
    <property type="evidence" value="ECO:0007669"/>
    <property type="project" value="UniProtKB-KW"/>
</dbReference>
<dbReference type="GO" id="GO:0009435">
    <property type="term" value="P:NAD+ biosynthetic process"/>
    <property type="evidence" value="ECO:0007669"/>
    <property type="project" value="UniProtKB-UniRule"/>
</dbReference>
<evidence type="ECO:0000256" key="3">
    <source>
        <dbReference type="ARBA" id="ARBA00009014"/>
    </source>
</evidence>
<reference evidence="13 14" key="1">
    <citation type="journal article" date="2016" name="Nat. Commun.">
        <title>Thousands of microbial genomes shed light on interconnected biogeochemical processes in an aquifer system.</title>
        <authorList>
            <person name="Anantharaman K."/>
            <person name="Brown C.T."/>
            <person name="Hug L.A."/>
            <person name="Sharon I."/>
            <person name="Castelle C.J."/>
            <person name="Probst A.J."/>
            <person name="Thomas B.C."/>
            <person name="Singh A."/>
            <person name="Wilkins M.J."/>
            <person name="Karaoz U."/>
            <person name="Brodie E.L."/>
            <person name="Williams K.H."/>
            <person name="Hubbard S.S."/>
            <person name="Banfield J.F."/>
        </authorList>
    </citation>
    <scope>NUCLEOTIDE SEQUENCE [LARGE SCALE GENOMIC DNA]</scope>
</reference>
<evidence type="ECO:0000313" key="14">
    <source>
        <dbReference type="Proteomes" id="UP000178187"/>
    </source>
</evidence>
<dbReference type="InterPro" id="IPR014729">
    <property type="entry name" value="Rossmann-like_a/b/a_fold"/>
</dbReference>
<keyword evidence="8 11" id="KW-0067">ATP-binding</keyword>
<dbReference type="AlphaFoldDB" id="A0A1G1KRN4"/>
<dbReference type="NCBIfam" id="TIGR00482">
    <property type="entry name" value="nicotinate (nicotinamide) nucleotide adenylyltransferase"/>
    <property type="match status" value="1"/>
</dbReference>
<dbReference type="CDD" id="cd02165">
    <property type="entry name" value="NMNAT"/>
    <property type="match status" value="1"/>
</dbReference>
<evidence type="ECO:0000313" key="13">
    <source>
        <dbReference type="EMBL" id="OGW95620.1"/>
    </source>
</evidence>
<dbReference type="HAMAP" id="MF_00244">
    <property type="entry name" value="NaMN_adenylyltr"/>
    <property type="match status" value="1"/>
</dbReference>
<evidence type="ECO:0000256" key="9">
    <source>
        <dbReference type="ARBA" id="ARBA00023027"/>
    </source>
</evidence>